<name>X0U601_9ZZZZ</name>
<reference evidence="1" key="1">
    <citation type="journal article" date="2014" name="Front. Microbiol.">
        <title>High frequency of phylogenetically diverse reductive dehalogenase-homologous genes in deep subseafloor sedimentary metagenomes.</title>
        <authorList>
            <person name="Kawai M."/>
            <person name="Futagami T."/>
            <person name="Toyoda A."/>
            <person name="Takaki Y."/>
            <person name="Nishi S."/>
            <person name="Hori S."/>
            <person name="Arai W."/>
            <person name="Tsubouchi T."/>
            <person name="Morono Y."/>
            <person name="Uchiyama I."/>
            <person name="Ito T."/>
            <person name="Fujiyama A."/>
            <person name="Inagaki F."/>
            <person name="Takami H."/>
        </authorList>
    </citation>
    <scope>NUCLEOTIDE SEQUENCE</scope>
    <source>
        <strain evidence="1">Expedition CK06-06</strain>
    </source>
</reference>
<sequence length="264" mass="31091">MIVADGPNKERRGDNEKCLETREIIEKSIDWSCEVMMNYSPVNLGCKIRVSSGLNWVFSNVEEAIILEDDCLPHPTFFRFCEEMLAKYWGDERIMVISGNNFQLGRKRTEYSYYFSRYVHIWGWASWKRAWQNYDVEMRLWSIIRDNGWLEDILNDARAIKYWTDIFQSVYQGDIDTWDYQWVFACWVQNGLSILPNVNLVSNIGFMPGGTHTDNAKNKYANLRSEAMDFPIQHPPFVIRNGHADNFTQQTHYNRPKLLSRAKG</sequence>
<gene>
    <name evidence="1" type="ORF">S01H1_43587</name>
</gene>
<dbReference type="AlphaFoldDB" id="X0U601"/>
<dbReference type="Gene3D" id="3.90.550.10">
    <property type="entry name" value="Spore Coat Polysaccharide Biosynthesis Protein SpsA, Chain A"/>
    <property type="match status" value="1"/>
</dbReference>
<dbReference type="InterPro" id="IPR029044">
    <property type="entry name" value="Nucleotide-diphossugar_trans"/>
</dbReference>
<accession>X0U601</accession>
<dbReference type="SUPFAM" id="SSF53448">
    <property type="entry name" value="Nucleotide-diphospho-sugar transferases"/>
    <property type="match status" value="1"/>
</dbReference>
<evidence type="ECO:0000313" key="1">
    <source>
        <dbReference type="EMBL" id="GAG00965.1"/>
    </source>
</evidence>
<proteinExistence type="predicted"/>
<dbReference type="EMBL" id="BARS01027770">
    <property type="protein sequence ID" value="GAG00965.1"/>
    <property type="molecule type" value="Genomic_DNA"/>
</dbReference>
<evidence type="ECO:0008006" key="2">
    <source>
        <dbReference type="Google" id="ProtNLM"/>
    </source>
</evidence>
<comment type="caution">
    <text evidence="1">The sequence shown here is derived from an EMBL/GenBank/DDBJ whole genome shotgun (WGS) entry which is preliminary data.</text>
</comment>
<organism evidence="1">
    <name type="scientific">marine sediment metagenome</name>
    <dbReference type="NCBI Taxonomy" id="412755"/>
    <lineage>
        <taxon>unclassified sequences</taxon>
        <taxon>metagenomes</taxon>
        <taxon>ecological metagenomes</taxon>
    </lineage>
</organism>
<feature type="non-terminal residue" evidence="1">
    <location>
        <position position="264"/>
    </location>
</feature>
<protein>
    <recommendedName>
        <fullName evidence="2">Hemolytic protein HlpA-like protein</fullName>
    </recommendedName>
</protein>